<evidence type="ECO:0000256" key="7">
    <source>
        <dbReference type="RuleBase" id="RU004326"/>
    </source>
</evidence>
<dbReference type="PROSITE" id="PS00710">
    <property type="entry name" value="PGM_PMM"/>
    <property type="match status" value="1"/>
</dbReference>
<dbReference type="PRINTS" id="PR00509">
    <property type="entry name" value="PGMPMM"/>
</dbReference>
<dbReference type="InterPro" id="IPR005843">
    <property type="entry name" value="A-D-PHexomutase_C"/>
</dbReference>
<keyword evidence="13" id="KW-1185">Reference proteome</keyword>
<dbReference type="EMBL" id="BAABAZ010000008">
    <property type="protein sequence ID" value="GAA4285125.1"/>
    <property type="molecule type" value="Genomic_DNA"/>
</dbReference>
<dbReference type="InterPro" id="IPR005841">
    <property type="entry name" value="Alpha-D-phosphohexomutase_SF"/>
</dbReference>
<protein>
    <submittedName>
        <fullName evidence="12">Phosphomannomutase/phosphoglucomutase</fullName>
    </submittedName>
</protein>
<keyword evidence="5 7" id="KW-0460">Magnesium</keyword>
<comment type="cofactor">
    <cofactor evidence="1">
        <name>Mg(2+)</name>
        <dbReference type="ChEBI" id="CHEBI:18420"/>
    </cofactor>
</comment>
<evidence type="ECO:0000256" key="4">
    <source>
        <dbReference type="ARBA" id="ARBA00022723"/>
    </source>
</evidence>
<feature type="domain" description="Alpha-D-phosphohexomutase alpha/beta/alpha" evidence="10">
    <location>
        <begin position="173"/>
        <end position="272"/>
    </location>
</feature>
<dbReference type="InterPro" id="IPR005846">
    <property type="entry name" value="A-D-PHexomutase_a/b/a-III"/>
</dbReference>
<dbReference type="Gene3D" id="3.30.310.50">
    <property type="entry name" value="Alpha-D-phosphohexomutase, C-terminal domain"/>
    <property type="match status" value="1"/>
</dbReference>
<dbReference type="InterPro" id="IPR005845">
    <property type="entry name" value="A-D-PHexomutase_a/b/a-II"/>
</dbReference>
<dbReference type="Proteomes" id="UP001501586">
    <property type="component" value="Unassembled WGS sequence"/>
</dbReference>
<comment type="caution">
    <text evidence="12">The sequence shown here is derived from an EMBL/GenBank/DDBJ whole genome shotgun (WGS) entry which is preliminary data.</text>
</comment>
<reference evidence="13" key="1">
    <citation type="journal article" date="2019" name="Int. J. Syst. Evol. Microbiol.">
        <title>The Global Catalogue of Microorganisms (GCM) 10K type strain sequencing project: providing services to taxonomists for standard genome sequencing and annotation.</title>
        <authorList>
            <consortium name="The Broad Institute Genomics Platform"/>
            <consortium name="The Broad Institute Genome Sequencing Center for Infectious Disease"/>
            <person name="Wu L."/>
            <person name="Ma J."/>
        </authorList>
    </citation>
    <scope>NUCLEOTIDE SEQUENCE [LARGE SCALE GENOMIC DNA]</scope>
    <source>
        <strain evidence="13">JCM 17458</strain>
    </source>
</reference>
<keyword evidence="3" id="KW-0597">Phosphoprotein</keyword>
<evidence type="ECO:0000256" key="3">
    <source>
        <dbReference type="ARBA" id="ARBA00022553"/>
    </source>
</evidence>
<evidence type="ECO:0000256" key="2">
    <source>
        <dbReference type="ARBA" id="ARBA00010231"/>
    </source>
</evidence>
<evidence type="ECO:0000313" key="12">
    <source>
        <dbReference type="EMBL" id="GAA4285125.1"/>
    </source>
</evidence>
<dbReference type="Gene3D" id="3.40.120.10">
    <property type="entry name" value="Alpha-D-Glucose-1,6-Bisphosphate, subunit A, domain 3"/>
    <property type="match status" value="3"/>
</dbReference>
<dbReference type="PANTHER" id="PTHR43771">
    <property type="entry name" value="PHOSPHOMANNOMUTASE"/>
    <property type="match status" value="1"/>
</dbReference>
<evidence type="ECO:0000259" key="8">
    <source>
        <dbReference type="Pfam" id="PF00408"/>
    </source>
</evidence>
<feature type="domain" description="Alpha-D-phosphohexomutase alpha/beta/alpha" evidence="9">
    <location>
        <begin position="11"/>
        <end position="128"/>
    </location>
</feature>
<sequence>MTDRVNRFRRVLKAYDFRGRIGADLDEDLIFAIGFGTARAMAELHGAQRLLIGSDMRPDSPRFAALLAAGVSAAGGDPVVVGLCSTDQLYFASGLWDLPGLMVTASHNPADWNGIKVCGPRAGGIGRDSGLGLIRHHALSAPEAPRAVADRLPEPDGAASAELTAEYSRTVRRLTGVARVTRPLRVVVDCGNGMAGKLLSEVFGTAAGLPPVPFEVHGLYTELDGTFPNHPANPLDPANLLDVRREVLARGADLGLAFDGDADRCFFIDETGRAASASAVGALVAQREIGRARQQGEDRPVVLHNLITSRAVPEAVRAAGGRPVRTPVGHSGIKRLMAEHSAVFACEHSAHFYFRDFFGADTGMLAACHVIAALAETDASLGSLLAGFDPYSASGEINSAVADPDRALDRFRSAAESGLLGAGTVDDLDGVMFNGEDFWCNVRKSNTEPLVRLNCETGSPEGTRRLSEKVLAIVRAEDAAEDAAEGRAAEPRG</sequence>
<accession>A0ABP8EM99</accession>
<dbReference type="InterPro" id="IPR005844">
    <property type="entry name" value="A-D-PHexomutase_a/b/a-I"/>
</dbReference>
<dbReference type="Pfam" id="PF00408">
    <property type="entry name" value="PGM_PMM_IV"/>
    <property type="match status" value="1"/>
</dbReference>
<dbReference type="SUPFAM" id="SSF53738">
    <property type="entry name" value="Phosphoglucomutase, first 3 domains"/>
    <property type="match status" value="3"/>
</dbReference>
<dbReference type="SUPFAM" id="SSF55957">
    <property type="entry name" value="Phosphoglucomutase, C-terminal domain"/>
    <property type="match status" value="1"/>
</dbReference>
<dbReference type="Pfam" id="PF02878">
    <property type="entry name" value="PGM_PMM_I"/>
    <property type="match status" value="1"/>
</dbReference>
<name>A0ABP8EM99_9MICO</name>
<dbReference type="InterPro" id="IPR016066">
    <property type="entry name" value="A-D-PHexomutase_CS"/>
</dbReference>
<keyword evidence="6" id="KW-0413">Isomerase</keyword>
<evidence type="ECO:0000259" key="9">
    <source>
        <dbReference type="Pfam" id="PF02878"/>
    </source>
</evidence>
<proteinExistence type="inferred from homology"/>
<feature type="domain" description="Alpha-D-phosphohexomutase alpha/beta/alpha" evidence="11">
    <location>
        <begin position="281"/>
        <end position="389"/>
    </location>
</feature>
<organism evidence="12 13">
    <name type="scientific">Brevibacterium daeguense</name>
    <dbReference type="NCBI Taxonomy" id="909936"/>
    <lineage>
        <taxon>Bacteria</taxon>
        <taxon>Bacillati</taxon>
        <taxon>Actinomycetota</taxon>
        <taxon>Actinomycetes</taxon>
        <taxon>Micrococcales</taxon>
        <taxon>Brevibacteriaceae</taxon>
        <taxon>Brevibacterium</taxon>
    </lineage>
</organism>
<dbReference type="InterPro" id="IPR016055">
    <property type="entry name" value="A-D-PHexomutase_a/b/a-I/II/III"/>
</dbReference>
<feature type="domain" description="Alpha-D-phosphohexomutase C-terminal" evidence="8">
    <location>
        <begin position="396"/>
        <end position="471"/>
    </location>
</feature>
<dbReference type="InterPro" id="IPR036900">
    <property type="entry name" value="A-D-PHexomutase_C_sf"/>
</dbReference>
<evidence type="ECO:0000256" key="1">
    <source>
        <dbReference type="ARBA" id="ARBA00001946"/>
    </source>
</evidence>
<keyword evidence="4 7" id="KW-0479">Metal-binding</keyword>
<evidence type="ECO:0000259" key="10">
    <source>
        <dbReference type="Pfam" id="PF02879"/>
    </source>
</evidence>
<dbReference type="CDD" id="cd03089">
    <property type="entry name" value="PMM_PGM"/>
    <property type="match status" value="1"/>
</dbReference>
<evidence type="ECO:0000313" key="13">
    <source>
        <dbReference type="Proteomes" id="UP001501586"/>
    </source>
</evidence>
<evidence type="ECO:0000256" key="6">
    <source>
        <dbReference type="ARBA" id="ARBA00023235"/>
    </source>
</evidence>
<evidence type="ECO:0000256" key="5">
    <source>
        <dbReference type="ARBA" id="ARBA00022842"/>
    </source>
</evidence>
<dbReference type="Pfam" id="PF02879">
    <property type="entry name" value="PGM_PMM_II"/>
    <property type="match status" value="1"/>
</dbReference>
<gene>
    <name evidence="12" type="ORF">GCM10022261_26560</name>
</gene>
<dbReference type="Pfam" id="PF02880">
    <property type="entry name" value="PGM_PMM_III"/>
    <property type="match status" value="1"/>
</dbReference>
<dbReference type="PANTHER" id="PTHR43771:SF1">
    <property type="entry name" value="PHOSPHOMANNOMUTASE"/>
    <property type="match status" value="1"/>
</dbReference>
<comment type="similarity">
    <text evidence="2 7">Belongs to the phosphohexose mutase family.</text>
</comment>
<evidence type="ECO:0000259" key="11">
    <source>
        <dbReference type="Pfam" id="PF02880"/>
    </source>
</evidence>